<protein>
    <submittedName>
        <fullName evidence="4">TetR/AcrR family transcriptional regulator</fullName>
    </submittedName>
</protein>
<evidence type="ECO:0000256" key="1">
    <source>
        <dbReference type="ARBA" id="ARBA00023125"/>
    </source>
</evidence>
<reference evidence="5" key="1">
    <citation type="journal article" date="2019" name="Int. J. Syst. Evol. Microbiol.">
        <title>The Global Catalogue of Microorganisms (GCM) 10K type strain sequencing project: providing services to taxonomists for standard genome sequencing and annotation.</title>
        <authorList>
            <consortium name="The Broad Institute Genomics Platform"/>
            <consortium name="The Broad Institute Genome Sequencing Center for Infectious Disease"/>
            <person name="Wu L."/>
            <person name="Ma J."/>
        </authorList>
    </citation>
    <scope>NUCLEOTIDE SEQUENCE [LARGE SCALE GENOMIC DNA]</scope>
    <source>
        <strain evidence="5">JCM 16898</strain>
    </source>
</reference>
<name>A0ABP6WMI4_9PSEU</name>
<dbReference type="Pfam" id="PF00440">
    <property type="entry name" value="TetR_N"/>
    <property type="match status" value="1"/>
</dbReference>
<comment type="caution">
    <text evidence="4">The sequence shown here is derived from an EMBL/GenBank/DDBJ whole genome shotgun (WGS) entry which is preliminary data.</text>
</comment>
<organism evidence="4 5">
    <name type="scientific">Amycolatopsis ultiminotia</name>
    <dbReference type="NCBI Taxonomy" id="543629"/>
    <lineage>
        <taxon>Bacteria</taxon>
        <taxon>Bacillati</taxon>
        <taxon>Actinomycetota</taxon>
        <taxon>Actinomycetes</taxon>
        <taxon>Pseudonocardiales</taxon>
        <taxon>Pseudonocardiaceae</taxon>
        <taxon>Amycolatopsis</taxon>
    </lineage>
</organism>
<dbReference type="Proteomes" id="UP001500689">
    <property type="component" value="Unassembled WGS sequence"/>
</dbReference>
<gene>
    <name evidence="4" type="ORF">GCM10022222_41000</name>
</gene>
<accession>A0ABP6WMI4</accession>
<dbReference type="InterPro" id="IPR001647">
    <property type="entry name" value="HTH_TetR"/>
</dbReference>
<sequence>MIYRMPGNYHHRDLRAELVRVALELIAESGMSAFSVAEVARRAKVSTAAPYRHFPDRTALLATAVTTAAERLRGLVESAAAAETDPVEQLAVTVAMHTRFLIDTRIGTQVIFTADLGDPKYTELHEARRALIDAVLTRCSAVTADMATALELLEQLNTQAFGYGEFFLNGVYQRTGYPAEQVVAKSRRAARIVIEAYRRGDPSTAPAPSW</sequence>
<proteinExistence type="predicted"/>
<evidence type="ECO:0000256" key="2">
    <source>
        <dbReference type="PROSITE-ProRule" id="PRU00335"/>
    </source>
</evidence>
<feature type="domain" description="HTH tetR-type" evidence="3">
    <location>
        <begin position="12"/>
        <end position="72"/>
    </location>
</feature>
<dbReference type="Gene3D" id="1.10.357.10">
    <property type="entry name" value="Tetracycline Repressor, domain 2"/>
    <property type="match status" value="1"/>
</dbReference>
<dbReference type="SUPFAM" id="SSF46689">
    <property type="entry name" value="Homeodomain-like"/>
    <property type="match status" value="1"/>
</dbReference>
<evidence type="ECO:0000313" key="4">
    <source>
        <dbReference type="EMBL" id="GAA3553077.1"/>
    </source>
</evidence>
<keyword evidence="1 2" id="KW-0238">DNA-binding</keyword>
<dbReference type="PANTHER" id="PTHR30055">
    <property type="entry name" value="HTH-TYPE TRANSCRIPTIONAL REGULATOR RUTR"/>
    <property type="match status" value="1"/>
</dbReference>
<dbReference type="EMBL" id="BAAAZN010000008">
    <property type="protein sequence ID" value="GAA3553077.1"/>
    <property type="molecule type" value="Genomic_DNA"/>
</dbReference>
<evidence type="ECO:0000313" key="5">
    <source>
        <dbReference type="Proteomes" id="UP001500689"/>
    </source>
</evidence>
<dbReference type="PANTHER" id="PTHR30055:SF220">
    <property type="entry name" value="TETR-FAMILY REGULATORY PROTEIN"/>
    <property type="match status" value="1"/>
</dbReference>
<feature type="DNA-binding region" description="H-T-H motif" evidence="2">
    <location>
        <begin position="35"/>
        <end position="54"/>
    </location>
</feature>
<evidence type="ECO:0000259" key="3">
    <source>
        <dbReference type="PROSITE" id="PS50977"/>
    </source>
</evidence>
<dbReference type="InterPro" id="IPR050109">
    <property type="entry name" value="HTH-type_TetR-like_transc_reg"/>
</dbReference>
<keyword evidence="5" id="KW-1185">Reference proteome</keyword>
<dbReference type="PRINTS" id="PR00455">
    <property type="entry name" value="HTHTETR"/>
</dbReference>
<dbReference type="InterPro" id="IPR009057">
    <property type="entry name" value="Homeodomain-like_sf"/>
</dbReference>
<dbReference type="PROSITE" id="PS50977">
    <property type="entry name" value="HTH_TETR_2"/>
    <property type="match status" value="1"/>
</dbReference>